<reference evidence="5 6" key="1">
    <citation type="journal article" date="2011" name="Science">
        <title>The ecoresponsive genome of Daphnia pulex.</title>
        <authorList>
            <person name="Colbourne J.K."/>
            <person name="Pfrender M.E."/>
            <person name="Gilbert D."/>
            <person name="Thomas W.K."/>
            <person name="Tucker A."/>
            <person name="Oakley T.H."/>
            <person name="Tokishita S."/>
            <person name="Aerts A."/>
            <person name="Arnold G.J."/>
            <person name="Basu M.K."/>
            <person name="Bauer D.J."/>
            <person name="Caceres C.E."/>
            <person name="Carmel L."/>
            <person name="Casola C."/>
            <person name="Choi J.H."/>
            <person name="Detter J.C."/>
            <person name="Dong Q."/>
            <person name="Dusheyko S."/>
            <person name="Eads B.D."/>
            <person name="Frohlich T."/>
            <person name="Geiler-Samerotte K.A."/>
            <person name="Gerlach D."/>
            <person name="Hatcher P."/>
            <person name="Jogdeo S."/>
            <person name="Krijgsveld J."/>
            <person name="Kriventseva E.V."/>
            <person name="Kultz D."/>
            <person name="Laforsch C."/>
            <person name="Lindquist E."/>
            <person name="Lopez J."/>
            <person name="Manak J.R."/>
            <person name="Muller J."/>
            <person name="Pangilinan J."/>
            <person name="Patwardhan R.P."/>
            <person name="Pitluck S."/>
            <person name="Pritham E.J."/>
            <person name="Rechtsteiner A."/>
            <person name="Rho M."/>
            <person name="Rogozin I.B."/>
            <person name="Sakarya O."/>
            <person name="Salamov A."/>
            <person name="Schaack S."/>
            <person name="Shapiro H."/>
            <person name="Shiga Y."/>
            <person name="Skalitzky C."/>
            <person name="Smith Z."/>
            <person name="Souvorov A."/>
            <person name="Sung W."/>
            <person name="Tang Z."/>
            <person name="Tsuchiya D."/>
            <person name="Tu H."/>
            <person name="Vos H."/>
            <person name="Wang M."/>
            <person name="Wolf Y.I."/>
            <person name="Yamagata H."/>
            <person name="Yamada T."/>
            <person name="Ye Y."/>
            <person name="Shaw J.R."/>
            <person name="Andrews J."/>
            <person name="Crease T.J."/>
            <person name="Tang H."/>
            <person name="Lucas S.M."/>
            <person name="Robertson H.M."/>
            <person name="Bork P."/>
            <person name="Koonin E.V."/>
            <person name="Zdobnov E.M."/>
            <person name="Grigoriev I.V."/>
            <person name="Lynch M."/>
            <person name="Boore J.L."/>
        </authorList>
    </citation>
    <scope>NUCLEOTIDE SEQUENCE [LARGE SCALE GENOMIC DNA]</scope>
</reference>
<proteinExistence type="predicted"/>
<dbReference type="PANTHER" id="PTHR24197:SF44">
    <property type="entry name" value="ANKYRIN REPEAT DOMAIN-CONTAINING PROTEIN 54"/>
    <property type="match status" value="1"/>
</dbReference>
<dbReference type="InterPro" id="IPR036770">
    <property type="entry name" value="Ankyrin_rpt-contain_sf"/>
</dbReference>
<dbReference type="KEGG" id="dpx:DAPPUDRAFT_305697"/>
<sequence length="518" mass="60252">MASISIEFFRAVSVGSLDDLNKIIGKNGGEMISNLAHSYNEMRETPLLVAISNRHLHVVQFLVDVLEIDISQEGRFSWKDLNYLKIPPLFAAIISDQMSIIHYLIETKKVAVNWDLFLSDSSTHHITELYRNKIDVLELIGAAYILNGDRENLLCGLSYLKKSEYFVPFPVDEAMDEAEQIPTKDELIIQRALIVCELVLRQLRLFPNIYILSNFIKHSWTSWISVLQQLNIWWENSASFVSAEAWNFNKTALDHCLSSIRHEQNDFPASTSYIFKKLTFVFSFASEHLMRIHSMYWPTNQKDRADNIHDTTKMVCILSVSIMRMLPQVSFQDVERFKQNLARYIHIYEEWETDKPNLFHRACNLFYVVEQKEPDYQQVIRMFLEAGANPNAIDADGNIPLHCLLPKNDFEYWLTNPWDNPNENDIPVIRSNFIESVRVLLDAGSHVDQLNRRRESVLELLKRNRKKQQSFKASFDSRLDDVIHSVLPLTCYCAQSIQKNNIPVENLPPTLQLFVRNH</sequence>
<keyword evidence="6" id="KW-1185">Reference proteome</keyword>
<gene>
    <name evidence="5" type="ORF">DAPPUDRAFT_305697</name>
</gene>
<accession>E9FXH7</accession>
<protein>
    <recommendedName>
        <fullName evidence="4">Ankyrin repeat domain-containing protein 54</fullName>
    </recommendedName>
</protein>
<dbReference type="Proteomes" id="UP000000305">
    <property type="component" value="Unassembled WGS sequence"/>
</dbReference>
<keyword evidence="2" id="KW-0040">ANK repeat</keyword>
<dbReference type="EMBL" id="GL732526">
    <property type="protein sequence ID" value="EFX88081.1"/>
    <property type="molecule type" value="Genomic_DNA"/>
</dbReference>
<dbReference type="AlphaFoldDB" id="E9FXH7"/>
<dbReference type="OrthoDB" id="539213at2759"/>
<dbReference type="SUPFAM" id="SSF48403">
    <property type="entry name" value="Ankyrin repeat"/>
    <property type="match status" value="1"/>
</dbReference>
<comment type="function">
    <text evidence="3">Plays an important role in regulating intracellular signaling events associated with erythroid terminal differentiation.</text>
</comment>
<evidence type="ECO:0000256" key="4">
    <source>
        <dbReference type="ARBA" id="ARBA00039237"/>
    </source>
</evidence>
<dbReference type="HOGENOM" id="CLU_449233_0_0_1"/>
<dbReference type="InParanoid" id="E9FXH7"/>
<dbReference type="PhylomeDB" id="E9FXH7"/>
<evidence type="ECO:0000256" key="3">
    <source>
        <dbReference type="ARBA" id="ARBA00037385"/>
    </source>
</evidence>
<evidence type="ECO:0000313" key="5">
    <source>
        <dbReference type="EMBL" id="EFX88081.1"/>
    </source>
</evidence>
<dbReference type="SMART" id="SM00248">
    <property type="entry name" value="ANK"/>
    <property type="match status" value="3"/>
</dbReference>
<organism evidence="5 6">
    <name type="scientific">Daphnia pulex</name>
    <name type="common">Water flea</name>
    <dbReference type="NCBI Taxonomy" id="6669"/>
    <lineage>
        <taxon>Eukaryota</taxon>
        <taxon>Metazoa</taxon>
        <taxon>Ecdysozoa</taxon>
        <taxon>Arthropoda</taxon>
        <taxon>Crustacea</taxon>
        <taxon>Branchiopoda</taxon>
        <taxon>Diplostraca</taxon>
        <taxon>Cladocera</taxon>
        <taxon>Anomopoda</taxon>
        <taxon>Daphniidae</taxon>
        <taxon>Daphnia</taxon>
    </lineage>
</organism>
<dbReference type="Gene3D" id="1.25.40.20">
    <property type="entry name" value="Ankyrin repeat-containing domain"/>
    <property type="match status" value="2"/>
</dbReference>
<name>E9FXH7_DAPPU</name>
<evidence type="ECO:0000256" key="1">
    <source>
        <dbReference type="ARBA" id="ARBA00022737"/>
    </source>
</evidence>
<evidence type="ECO:0000256" key="2">
    <source>
        <dbReference type="ARBA" id="ARBA00023043"/>
    </source>
</evidence>
<evidence type="ECO:0000313" key="6">
    <source>
        <dbReference type="Proteomes" id="UP000000305"/>
    </source>
</evidence>
<dbReference type="PANTHER" id="PTHR24197">
    <property type="entry name" value="ANKYRIN REPEAT DOMAIN-CONTAINING PROTEIN 61"/>
    <property type="match status" value="1"/>
</dbReference>
<dbReference type="InterPro" id="IPR002110">
    <property type="entry name" value="Ankyrin_rpt"/>
</dbReference>
<keyword evidence="1" id="KW-0677">Repeat</keyword>